<keyword evidence="11" id="KW-1185">Reference proteome</keyword>
<feature type="transmembrane region" description="Helical" evidence="9">
    <location>
        <begin position="306"/>
        <end position="329"/>
    </location>
</feature>
<dbReference type="Pfam" id="PF03030">
    <property type="entry name" value="H_PPase"/>
    <property type="match status" value="1"/>
</dbReference>
<evidence type="ECO:0000256" key="3">
    <source>
        <dbReference type="ARBA" id="ARBA00022692"/>
    </source>
</evidence>
<keyword evidence="9" id="KW-1003">Cell membrane</keyword>
<feature type="transmembrane region" description="Helical" evidence="9">
    <location>
        <begin position="335"/>
        <end position="356"/>
    </location>
</feature>
<dbReference type="GO" id="GO:0004427">
    <property type="term" value="F:inorganic diphosphate phosphatase activity"/>
    <property type="evidence" value="ECO:0007669"/>
    <property type="project" value="UniProtKB-UniRule"/>
</dbReference>
<feature type="transmembrane region" description="Helical" evidence="9">
    <location>
        <begin position="124"/>
        <end position="155"/>
    </location>
</feature>
<evidence type="ECO:0000256" key="4">
    <source>
        <dbReference type="ARBA" id="ARBA00022842"/>
    </source>
</evidence>
<dbReference type="GO" id="GO:0012505">
    <property type="term" value="C:endomembrane system"/>
    <property type="evidence" value="ECO:0007669"/>
    <property type="project" value="UniProtKB-SubCell"/>
</dbReference>
<dbReference type="NCBIfam" id="NF001961">
    <property type="entry name" value="PRK00733.3-6"/>
    <property type="match status" value="1"/>
</dbReference>
<keyword evidence="9" id="KW-0915">Sodium</keyword>
<keyword evidence="4 9" id="KW-0460">Magnesium</keyword>
<gene>
    <name evidence="9" type="primary">hppA</name>
    <name evidence="10" type="ORF">SAMN05443639_102195</name>
</gene>
<feature type="transmembrane region" description="Helical" evidence="9">
    <location>
        <begin position="82"/>
        <end position="103"/>
    </location>
</feature>
<dbReference type="GO" id="GO:0000287">
    <property type="term" value="F:magnesium ion binding"/>
    <property type="evidence" value="ECO:0007669"/>
    <property type="project" value="UniProtKB-UniRule"/>
</dbReference>
<evidence type="ECO:0000256" key="2">
    <source>
        <dbReference type="ARBA" id="ARBA00022448"/>
    </source>
</evidence>
<keyword evidence="9" id="KW-0630">Potassium</keyword>
<dbReference type="GO" id="GO:0006814">
    <property type="term" value="P:sodium ion transport"/>
    <property type="evidence" value="ECO:0007669"/>
    <property type="project" value="UniProtKB-UniRule"/>
</dbReference>
<comment type="subcellular location">
    <subcellularLocation>
        <location evidence="9">Cell membrane</location>
        <topology evidence="9">Multi-pass membrane protein</topology>
    </subcellularLocation>
    <subcellularLocation>
        <location evidence="1">Endomembrane system</location>
        <topology evidence="1">Multi-pass membrane protein</topology>
    </subcellularLocation>
</comment>
<evidence type="ECO:0000313" key="11">
    <source>
        <dbReference type="Proteomes" id="UP000199181"/>
    </source>
</evidence>
<feature type="transmembrane region" description="Helical" evidence="9">
    <location>
        <begin position="513"/>
        <end position="535"/>
    </location>
</feature>
<evidence type="ECO:0000256" key="7">
    <source>
        <dbReference type="ARBA" id="ARBA00023065"/>
    </source>
</evidence>
<feature type="transmembrane region" description="Helical" evidence="9">
    <location>
        <begin position="408"/>
        <end position="428"/>
    </location>
</feature>
<comment type="similarity">
    <text evidence="9">Belongs to the H(+)-translocating pyrophosphatase (TC 3.A.10) family. K(+)-stimulated subfamily.</text>
</comment>
<keyword evidence="3 9" id="KW-0812">Transmembrane</keyword>
<feature type="transmembrane region" description="Helical" evidence="9">
    <location>
        <begin position="54"/>
        <end position="76"/>
    </location>
</feature>
<dbReference type="EMBL" id="FOIJ01000002">
    <property type="protein sequence ID" value="SET21297.1"/>
    <property type="molecule type" value="Genomic_DNA"/>
</dbReference>
<keyword evidence="7 9" id="KW-0406">Ion transport</keyword>
<feature type="transmembrane region" description="Helical" evidence="9">
    <location>
        <begin position="671"/>
        <end position="691"/>
    </location>
</feature>
<name>A0A1I0CNW8_9BACT</name>
<keyword evidence="8 9" id="KW-0472">Membrane</keyword>
<comment type="caution">
    <text evidence="9">Lacks conserved residue(s) required for the propagation of feature annotation.</text>
</comment>
<dbReference type="NCBIfam" id="NF001960">
    <property type="entry name" value="PRK00733.3-5"/>
    <property type="match status" value="1"/>
</dbReference>
<sequence length="692" mass="70329">MEWSSLESSFWAVAPGAIGAVGLLFAAFFYFRVKALPDGDATMNRIAGYIREGAMAFLVREYKVLAVYCVVIAVLIGLALGWLASVCFVLGAFLSLLAGYIGMKAATFANVRTAQAARTGSKPNALLVALDGGAVMGLAVAGLGLVGMGGVYYVFRGSEQLSPILHSFAVGASSIALFARVGGGIYTKAADVGSDIAGKVIENIPEDDPRNPGVIADNVGDNVGDVAGMGADIYESMVAAIVAAMAMALTANSTELARLVVDPSATGSAKVAGVVLPLVLSAVGLVVSVLSIFIARALKHMNPAQVLRSALIMPPVILVGLSFVMMNVFGLSQAITVALAAGAFGGAIIGLVTDYYTSSTPVQRIAEASITGAGTNLIRGLAVGMESVGISMATIALVAYIADQALGLYGIALSAVGMLGGTAVVMTVDAYGPISDNAGGISEMSGLGPEVRAITDELDAVGNTTAAIGKGFAIGSATLTVIALFSAFNLEVNHTRVAAGLQEMSLMLTDPQVIVGMLLGSILPFLVGASTMLAVGRAAGAIVEEIGRQFREIPGLMELKADPDPKKIVDIATKSALREMIFPGVIAVAAPPLVGYLLGPEALAGLLAGALVVGATMALYMANAGGAWDNAKKYIEKGKLPGHAKGSPVHKAAVVGDMVGDPFKDTSGPGVAILIKVMSVVSLLVASLIALR</sequence>
<dbReference type="AlphaFoldDB" id="A0A1I0CNW8"/>
<comment type="subunit">
    <text evidence="9">Homodimer.</text>
</comment>
<dbReference type="GO" id="GO:0030955">
    <property type="term" value="F:potassium ion binding"/>
    <property type="evidence" value="ECO:0007669"/>
    <property type="project" value="UniProtKB-UniRule"/>
</dbReference>
<dbReference type="HAMAP" id="MF_01129">
    <property type="entry name" value="PPase_energized_pump"/>
    <property type="match status" value="1"/>
</dbReference>
<feature type="transmembrane region" description="Helical" evidence="9">
    <location>
        <begin position="12"/>
        <end position="33"/>
    </location>
</feature>
<comment type="function">
    <text evidence="9">Sodium pump that utilizes the energy of pyrophosphate hydrolysis as the driving force for Na(+) movement across the membrane.</text>
</comment>
<keyword evidence="5 9" id="KW-1278">Translocase</keyword>
<dbReference type="NCBIfam" id="TIGR01104">
    <property type="entry name" value="V_PPase"/>
    <property type="match status" value="1"/>
</dbReference>
<evidence type="ECO:0000256" key="8">
    <source>
        <dbReference type="ARBA" id="ARBA00023136"/>
    </source>
</evidence>
<feature type="transmembrane region" description="Helical" evidence="9">
    <location>
        <begin position="271"/>
        <end position="294"/>
    </location>
</feature>
<evidence type="ECO:0000256" key="9">
    <source>
        <dbReference type="HAMAP-Rule" id="MF_01129"/>
    </source>
</evidence>
<protein>
    <recommendedName>
        <fullName evidence="9">Putative K(+)-stimulated pyrophosphate-energized sodium pump</fullName>
        <ecNumber evidence="9">7.2.3.1</ecNumber>
    </recommendedName>
    <alternativeName>
        <fullName evidence="9">Membrane-bound sodium-translocating pyrophosphatase</fullName>
    </alternativeName>
    <alternativeName>
        <fullName evidence="9">Pyrophosphate-energized inorganic pyrophosphatase</fullName>
        <shortName evidence="9">Na(+)-PPase</shortName>
    </alternativeName>
</protein>
<evidence type="ECO:0000256" key="1">
    <source>
        <dbReference type="ARBA" id="ARBA00004127"/>
    </source>
</evidence>
<keyword evidence="2 9" id="KW-0813">Transport</keyword>
<dbReference type="PANTHER" id="PTHR31998">
    <property type="entry name" value="K(+)-INSENSITIVE PYROPHOSPHATE-ENERGIZED PROTON PUMP"/>
    <property type="match status" value="1"/>
</dbReference>
<comment type="activity regulation">
    <text evidence="9">Requires K(+) for maximal activity.</text>
</comment>
<organism evidence="10 11">
    <name type="scientific">Stigmatella erecta</name>
    <dbReference type="NCBI Taxonomy" id="83460"/>
    <lineage>
        <taxon>Bacteria</taxon>
        <taxon>Pseudomonadati</taxon>
        <taxon>Myxococcota</taxon>
        <taxon>Myxococcia</taxon>
        <taxon>Myxococcales</taxon>
        <taxon>Cystobacterineae</taxon>
        <taxon>Archangiaceae</taxon>
        <taxon>Stigmatella</taxon>
    </lineage>
</organism>
<dbReference type="RefSeq" id="WP_093516311.1">
    <property type="nucleotide sequence ID" value="NZ_FOIJ01000002.1"/>
</dbReference>
<keyword evidence="6 9" id="KW-1133">Transmembrane helix</keyword>
<proteinExistence type="inferred from homology"/>
<dbReference type="Proteomes" id="UP000199181">
    <property type="component" value="Unassembled WGS sequence"/>
</dbReference>
<feature type="transmembrane region" description="Helical" evidence="9">
    <location>
        <begin position="580"/>
        <end position="598"/>
    </location>
</feature>
<reference evidence="11" key="1">
    <citation type="submission" date="2016-10" db="EMBL/GenBank/DDBJ databases">
        <authorList>
            <person name="Varghese N."/>
            <person name="Submissions S."/>
        </authorList>
    </citation>
    <scope>NUCLEOTIDE SEQUENCE [LARGE SCALE GENOMIC DNA]</scope>
    <source>
        <strain evidence="11">DSM 16858</strain>
    </source>
</reference>
<keyword evidence="9" id="KW-0739">Sodium transport</keyword>
<dbReference type="PIRSF" id="PIRSF001265">
    <property type="entry name" value="H+-PPase"/>
    <property type="match status" value="1"/>
</dbReference>
<feature type="transmembrane region" description="Helical" evidence="9">
    <location>
        <begin position="161"/>
        <end position="179"/>
    </location>
</feature>
<dbReference type="InterPro" id="IPR004131">
    <property type="entry name" value="PPase-energised_H-pump"/>
</dbReference>
<comment type="catalytic activity">
    <reaction evidence="9">
        <text>Na(+)(in) + diphosphate + H2O = Na(+)(out) + 2 phosphate + H(+)</text>
        <dbReference type="Rhea" id="RHEA:57884"/>
        <dbReference type="ChEBI" id="CHEBI:15377"/>
        <dbReference type="ChEBI" id="CHEBI:15378"/>
        <dbReference type="ChEBI" id="CHEBI:29101"/>
        <dbReference type="ChEBI" id="CHEBI:33019"/>
        <dbReference type="ChEBI" id="CHEBI:43474"/>
        <dbReference type="EC" id="7.2.3.1"/>
    </reaction>
</comment>
<evidence type="ECO:0000256" key="5">
    <source>
        <dbReference type="ARBA" id="ARBA00022967"/>
    </source>
</evidence>
<evidence type="ECO:0000256" key="6">
    <source>
        <dbReference type="ARBA" id="ARBA00022989"/>
    </source>
</evidence>
<comment type="cofactor">
    <cofactor evidence="9">
        <name>Mg(2+)</name>
        <dbReference type="ChEBI" id="CHEBI:18420"/>
    </cofactor>
</comment>
<evidence type="ECO:0000313" key="10">
    <source>
        <dbReference type="EMBL" id="SET21297.1"/>
    </source>
</evidence>
<dbReference type="GO" id="GO:0005886">
    <property type="term" value="C:plasma membrane"/>
    <property type="evidence" value="ECO:0007669"/>
    <property type="project" value="UniProtKB-SubCell"/>
</dbReference>
<dbReference type="GO" id="GO:0009678">
    <property type="term" value="F:diphosphate hydrolysis-driven proton transmembrane transporter activity"/>
    <property type="evidence" value="ECO:0007669"/>
    <property type="project" value="UniProtKB-UniRule"/>
</dbReference>
<dbReference type="EC" id="7.2.3.1" evidence="9"/>
<accession>A0A1I0CNW8</accession>
<feature type="transmembrane region" description="Helical" evidence="9">
    <location>
        <begin position="603"/>
        <end position="622"/>
    </location>
</feature>
<feature type="site" description="Determinant of potassium dependence" evidence="9">
    <location>
        <position position="466"/>
    </location>
</feature>
<feature type="transmembrane region" description="Helical" evidence="9">
    <location>
        <begin position="377"/>
        <end position="402"/>
    </location>
</feature>